<dbReference type="EMBL" id="JABCKI010000769">
    <property type="protein sequence ID" value="KAG5649698.1"/>
    <property type="molecule type" value="Genomic_DNA"/>
</dbReference>
<keyword evidence="2" id="KW-1185">Reference proteome</keyword>
<evidence type="ECO:0000313" key="1">
    <source>
        <dbReference type="EMBL" id="KAG5649698.1"/>
    </source>
</evidence>
<dbReference type="AlphaFoldDB" id="A0A9P7GJK4"/>
<protein>
    <recommendedName>
        <fullName evidence="3">F-box domain-containing protein</fullName>
    </recommendedName>
</protein>
<accession>A0A9P7GJK4</accession>
<reference evidence="1" key="2">
    <citation type="submission" date="2021-10" db="EMBL/GenBank/DDBJ databases">
        <title>Phylogenomics reveals ancestral predisposition of the termite-cultivated fungus Termitomyces towards a domesticated lifestyle.</title>
        <authorList>
            <person name="Auxier B."/>
            <person name="Grum-Grzhimaylo A."/>
            <person name="Cardenas M.E."/>
            <person name="Lodge J.D."/>
            <person name="Laessoe T."/>
            <person name="Pedersen O."/>
            <person name="Smith M.E."/>
            <person name="Kuyper T.W."/>
            <person name="Franco-Molano E.A."/>
            <person name="Baroni T.J."/>
            <person name="Aanen D.K."/>
        </authorList>
    </citation>
    <scope>NUCLEOTIDE SEQUENCE</scope>
    <source>
        <strain evidence="1">D49</strain>
    </source>
</reference>
<name>A0A9P7GJK4_9AGAR</name>
<evidence type="ECO:0000313" key="2">
    <source>
        <dbReference type="Proteomes" id="UP000717328"/>
    </source>
</evidence>
<organism evidence="1 2">
    <name type="scientific">Sphagnurus paluster</name>
    <dbReference type="NCBI Taxonomy" id="117069"/>
    <lineage>
        <taxon>Eukaryota</taxon>
        <taxon>Fungi</taxon>
        <taxon>Dikarya</taxon>
        <taxon>Basidiomycota</taxon>
        <taxon>Agaricomycotina</taxon>
        <taxon>Agaricomycetes</taxon>
        <taxon>Agaricomycetidae</taxon>
        <taxon>Agaricales</taxon>
        <taxon>Tricholomatineae</taxon>
        <taxon>Lyophyllaceae</taxon>
        <taxon>Sphagnurus</taxon>
    </lineage>
</organism>
<proteinExistence type="predicted"/>
<sequence length="566" mass="63987">MPSAASNRKIANSRPTDAEYTRIHKMICDLKDDRSHLECQIVQLLSQQQAIDEQIESYRAHAPPILRLPTELLQIIFLWCLPSRNSDRKITEAPLLLAHVCSTWRTLSLATPELWASLHIHAAFLQRPRRAELSSYKKALGIWLWRSGTRPLSISLIEEQSNFLVMVPYMLHDLREFSPRWKHLSLQLSEDGFLHLPDLTAAQVPLLESIVIHASGSRPIIRGVAKPFLTTPSLRTVSLHNIDPTEIYHLPLTWGSLTSLSITSQLSKPLGMSTAQALRLIRMCPALTTCFLDLFISGLPPPPLLWGDNTSRETVELPKLETFGLRLNLSEYSFFGVRDTAQTQINSFFGALDLPRLRDLRIAASANTQPPCFLSLVDLLGRVPKALNNLLINLESGMEMKDIVDDLRCLGTLKSLSIHVPYFPNDDDQDSDDDSDEVEHYWNRPIVPRNAGTTPSNAFLALLDTSPPTAQNSAPILLCPLLEHISINFPKSSPVSDRSIQIFLHARRNLRRAFFRFDREVDEDIIIPDGVEVDLSYKEIGKNGNYERFVETYKKRPEFSARGRGL</sequence>
<gene>
    <name evidence="1" type="ORF">H0H81_002438</name>
</gene>
<dbReference type="Proteomes" id="UP000717328">
    <property type="component" value="Unassembled WGS sequence"/>
</dbReference>
<dbReference type="OrthoDB" id="3051815at2759"/>
<comment type="caution">
    <text evidence="1">The sequence shown here is derived from an EMBL/GenBank/DDBJ whole genome shotgun (WGS) entry which is preliminary data.</text>
</comment>
<reference evidence="1" key="1">
    <citation type="submission" date="2021-02" db="EMBL/GenBank/DDBJ databases">
        <authorList>
            <person name="Nieuwenhuis M."/>
            <person name="Van De Peppel L.J.J."/>
        </authorList>
    </citation>
    <scope>NUCLEOTIDE SEQUENCE</scope>
    <source>
        <strain evidence="1">D49</strain>
    </source>
</reference>
<evidence type="ECO:0008006" key="3">
    <source>
        <dbReference type="Google" id="ProtNLM"/>
    </source>
</evidence>